<evidence type="ECO:0000313" key="2">
    <source>
        <dbReference type="Proteomes" id="UP000031390"/>
    </source>
</evidence>
<reference evidence="1 2" key="1">
    <citation type="submission" date="2014-12" db="EMBL/GenBank/DDBJ databases">
        <title>Genome sequence of Morococcus cerebrosus.</title>
        <authorList>
            <person name="Shin S.-K."/>
            <person name="Yi H."/>
        </authorList>
    </citation>
    <scope>NUCLEOTIDE SEQUENCE [LARGE SCALE GENOMIC DNA]</scope>
    <source>
        <strain evidence="1 2">CIP 81.93</strain>
    </source>
</reference>
<proteinExistence type="predicted"/>
<evidence type="ECO:0000313" key="1">
    <source>
        <dbReference type="EMBL" id="KIC06341.1"/>
    </source>
</evidence>
<organism evidence="1 2">
    <name type="scientific">Morococcus cerebrosus</name>
    <dbReference type="NCBI Taxonomy" id="1056807"/>
    <lineage>
        <taxon>Bacteria</taxon>
        <taxon>Pseudomonadati</taxon>
        <taxon>Pseudomonadota</taxon>
        <taxon>Betaproteobacteria</taxon>
        <taxon>Neisseriales</taxon>
        <taxon>Neisseriaceae</taxon>
        <taxon>Morococcus</taxon>
    </lineage>
</organism>
<dbReference type="Proteomes" id="UP000031390">
    <property type="component" value="Unassembled WGS sequence"/>
</dbReference>
<protein>
    <submittedName>
        <fullName evidence="1">Uncharacterized protein</fullName>
    </submittedName>
</protein>
<gene>
    <name evidence="1" type="ORF">MCC93_21980</name>
</gene>
<dbReference type="AlphaFoldDB" id="A0A0C1GLH5"/>
<name>A0A0C1GLH5_9NEIS</name>
<comment type="caution">
    <text evidence="1">The sequence shown here is derived from an EMBL/GenBank/DDBJ whole genome shotgun (WGS) entry which is preliminary data.</text>
</comment>
<sequence>MKKGRLKTGKQVFRRPLNMIRMLNYRCLLLFYVLNKTRLRKVWGIY</sequence>
<dbReference type="EMBL" id="JUFZ01000106">
    <property type="protein sequence ID" value="KIC06341.1"/>
    <property type="molecule type" value="Genomic_DNA"/>
</dbReference>
<accession>A0A0C1GLH5</accession>